<dbReference type="InterPro" id="IPR029039">
    <property type="entry name" value="Flavoprotein-like_sf"/>
</dbReference>
<organism evidence="2 3">
    <name type="scientific">Niallia oryzisoli</name>
    <dbReference type="NCBI Taxonomy" id="1737571"/>
    <lineage>
        <taxon>Bacteria</taxon>
        <taxon>Bacillati</taxon>
        <taxon>Bacillota</taxon>
        <taxon>Bacilli</taxon>
        <taxon>Bacillales</taxon>
        <taxon>Bacillaceae</taxon>
        <taxon>Niallia</taxon>
    </lineage>
</organism>
<dbReference type="PROSITE" id="PS50902">
    <property type="entry name" value="FLAVODOXIN_LIKE"/>
    <property type="match status" value="1"/>
</dbReference>
<reference evidence="2 3" key="1">
    <citation type="submission" date="2023-10" db="EMBL/GenBank/DDBJ databases">
        <title>Niallia locisalis sp.nov. isolated from a salt pond sample.</title>
        <authorList>
            <person name="Li X.-J."/>
            <person name="Dong L."/>
        </authorList>
    </citation>
    <scope>NUCLEOTIDE SEQUENCE [LARGE SCALE GENOMIC DNA]</scope>
    <source>
        <strain evidence="2 3">DSM 29761</strain>
    </source>
</reference>
<dbReference type="Pfam" id="PF00258">
    <property type="entry name" value="Flavodoxin_1"/>
    <property type="match status" value="1"/>
</dbReference>
<name>A0ABZ2CB82_9BACI</name>
<gene>
    <name evidence="2" type="ORF">R4Z09_21030</name>
</gene>
<evidence type="ECO:0000259" key="1">
    <source>
        <dbReference type="PROSITE" id="PS50902"/>
    </source>
</evidence>
<accession>A0ABZ2CB82</accession>
<evidence type="ECO:0000313" key="2">
    <source>
        <dbReference type="EMBL" id="WVX79750.1"/>
    </source>
</evidence>
<dbReference type="Gene3D" id="3.40.50.360">
    <property type="match status" value="1"/>
</dbReference>
<protein>
    <submittedName>
        <fullName evidence="2">Flavodoxin domain-containing protein</fullName>
    </submittedName>
</protein>
<dbReference type="EMBL" id="CP137640">
    <property type="protein sequence ID" value="WVX79750.1"/>
    <property type="molecule type" value="Genomic_DNA"/>
</dbReference>
<keyword evidence="3" id="KW-1185">Reference proteome</keyword>
<proteinExistence type="predicted"/>
<dbReference type="Proteomes" id="UP001357223">
    <property type="component" value="Chromosome"/>
</dbReference>
<dbReference type="InterPro" id="IPR008254">
    <property type="entry name" value="Flavodoxin/NO_synth"/>
</dbReference>
<evidence type="ECO:0000313" key="3">
    <source>
        <dbReference type="Proteomes" id="UP001357223"/>
    </source>
</evidence>
<sequence>MTGKKAAAFGSGCSTYEHFASAVDILEEALRKQGCAIITEGLKADTWSKKEADIETNCISFAKKIIAMSQPAVFNIYK</sequence>
<feature type="domain" description="Flavodoxin-like" evidence="1">
    <location>
        <begin position="1"/>
        <end position="66"/>
    </location>
</feature>
<dbReference type="SUPFAM" id="SSF52218">
    <property type="entry name" value="Flavoproteins"/>
    <property type="match status" value="1"/>
</dbReference>